<feature type="region of interest" description="Disordered" evidence="1">
    <location>
        <begin position="74"/>
        <end position="113"/>
    </location>
</feature>
<dbReference type="EMBL" id="LFYR01001032">
    <property type="protein sequence ID" value="KMZ65453.1"/>
    <property type="molecule type" value="Genomic_DNA"/>
</dbReference>
<keyword evidence="3" id="KW-1185">Reference proteome</keyword>
<dbReference type="Proteomes" id="UP000036987">
    <property type="component" value="Unassembled WGS sequence"/>
</dbReference>
<evidence type="ECO:0000313" key="2">
    <source>
        <dbReference type="EMBL" id="KMZ65453.1"/>
    </source>
</evidence>
<evidence type="ECO:0000313" key="3">
    <source>
        <dbReference type="Proteomes" id="UP000036987"/>
    </source>
</evidence>
<evidence type="ECO:0000256" key="1">
    <source>
        <dbReference type="SAM" id="MobiDB-lite"/>
    </source>
</evidence>
<dbReference type="AlphaFoldDB" id="A0A0K9P8R4"/>
<organism evidence="2 3">
    <name type="scientific">Zostera marina</name>
    <name type="common">Eelgrass</name>
    <dbReference type="NCBI Taxonomy" id="29655"/>
    <lineage>
        <taxon>Eukaryota</taxon>
        <taxon>Viridiplantae</taxon>
        <taxon>Streptophyta</taxon>
        <taxon>Embryophyta</taxon>
        <taxon>Tracheophyta</taxon>
        <taxon>Spermatophyta</taxon>
        <taxon>Magnoliopsida</taxon>
        <taxon>Liliopsida</taxon>
        <taxon>Zosteraceae</taxon>
        <taxon>Zostera</taxon>
    </lineage>
</organism>
<dbReference type="OMA" id="TAKMASW"/>
<sequence>MMASNDVDSIISQAMDQIALEQIVSLNTVHLSDADILPTSLESRFRTLKSLPKPTPIPKSETQDQEFHDIICKDEQTSSPNPSDEKSTPPIHPSLAPTLPRRGSGLDSSPADLSPKGQGLCCFGFLLQTRKAKNDEKGRVEIGDGGGWMEEDRLGNRETLSILKEQRRKMKKVMEEQDKVCREAEKLFELVKQQSSVRFDEFLSDDDEDATYLGFR</sequence>
<comment type="caution">
    <text evidence="2">The sequence shown here is derived from an EMBL/GenBank/DDBJ whole genome shotgun (WGS) entry which is preliminary data.</text>
</comment>
<proteinExistence type="predicted"/>
<accession>A0A0K9P8R4</accession>
<name>A0A0K9P8R4_ZOSMR</name>
<gene>
    <name evidence="2" type="ORF">ZOSMA_31G00390</name>
</gene>
<dbReference type="OrthoDB" id="1936256at2759"/>
<dbReference type="PANTHER" id="PTHR35692:SF1">
    <property type="entry name" value="F26F24.11"/>
    <property type="match status" value="1"/>
</dbReference>
<protein>
    <submittedName>
        <fullName evidence="2">Uncharacterized protein</fullName>
    </submittedName>
</protein>
<dbReference type="PANTHER" id="PTHR35692">
    <property type="entry name" value="F26F24.11"/>
    <property type="match status" value="1"/>
</dbReference>
<reference evidence="3" key="1">
    <citation type="journal article" date="2016" name="Nature">
        <title>The genome of the seagrass Zostera marina reveals angiosperm adaptation to the sea.</title>
        <authorList>
            <person name="Olsen J.L."/>
            <person name="Rouze P."/>
            <person name="Verhelst B."/>
            <person name="Lin Y.-C."/>
            <person name="Bayer T."/>
            <person name="Collen J."/>
            <person name="Dattolo E."/>
            <person name="De Paoli E."/>
            <person name="Dittami S."/>
            <person name="Maumus F."/>
            <person name="Michel G."/>
            <person name="Kersting A."/>
            <person name="Lauritano C."/>
            <person name="Lohaus R."/>
            <person name="Toepel M."/>
            <person name="Tonon T."/>
            <person name="Vanneste K."/>
            <person name="Amirebrahimi M."/>
            <person name="Brakel J."/>
            <person name="Bostroem C."/>
            <person name="Chovatia M."/>
            <person name="Grimwood J."/>
            <person name="Jenkins J.W."/>
            <person name="Jueterbock A."/>
            <person name="Mraz A."/>
            <person name="Stam W.T."/>
            <person name="Tice H."/>
            <person name="Bornberg-Bauer E."/>
            <person name="Green P.J."/>
            <person name="Pearson G.A."/>
            <person name="Procaccini G."/>
            <person name="Duarte C.M."/>
            <person name="Schmutz J."/>
            <person name="Reusch T.B.H."/>
            <person name="Van de Peer Y."/>
        </authorList>
    </citation>
    <scope>NUCLEOTIDE SEQUENCE [LARGE SCALE GENOMIC DNA]</scope>
    <source>
        <strain evidence="3">cv. Finnish</strain>
    </source>
</reference>